<sequence length="967" mass="105419">MTLTIMLAVHCKKSEPADLKPALVEYAASDAADDLEEVMRLRANILNQTGSLQVQADNLAKYYRLLTLMESRFPVSHSAGHARVEFAWFDAFRPQKRAEQASLHFEKAAIAFNLGAVQSQLALACDRKTDAGLKESAKLFQVEQPRPLDLTPESASMLEKLMLAQAQECVLEKAIADKKASGVVARLAKQCAVFYRECATLLAASPLNQHFDRSWLAHATVKALMYEVEATIQNSAALRDADEFAGVAKEIARLRASQVTLAQARAEAKNASKDLQDNVAYKEEQVAKRLAQAERENATVYLQARRWTAGAIRVLCPLDRIPNKVDLPAITSLLICSHHALIITPNAATPPPQRIPNEVDLPAIVPAPLVKPTPPAGLKPTADEQQTMFTSVVPDSSAKALSKYSDMVDTLIRDQVHKLNGASDDARLRLREWELPEALQALEAASVSALPDAVRVELEEIQSGGGLGHLQEVSQQIRELRGACLEELDQVEGDLDAEQKEDDDLRAHYGPRWKRPPSSQLTKSMRDKLNGYRGNLMQAGDSDKRLQEKLAAEAAAFAALDPEAAATQMPKMQAPMLSVDNMEPAAAVATLRRALDGLNTLGTQRAALEEALKDRKNKDNILPKLLGGGDTPDEVFKTELKKYDDLVMEVDNNVSKSAQLLDVVSANVGIFKNNYGYQEWRRACEGAASGVRASARTYKDLRDNLGEGLRFYMGLQDAIRTLRQQVGDHVMTRRIQRDDLIEDLRKQAAEEADRAAAQLAAMNMQQAQQAHQAHQAPPPPPIGSAPSYGSGSYPPPAVGAPGAPYDGSQGGSAPVLTHSGSGQYMPPPQGGTPPPPPPGPGYGAPPPQQQPQGGYYQPAPQQQYSQQYPQYQTYSAPPPPQQPYGAPMQQQNSGSWAPPPQYGQQQQQYAPPPQYQQQQGYAQPNYAQQPPPPPPGQQQQQPGQGPPTQPQQHGNPIGQFFGSVFGR</sequence>
<feature type="coiled-coil region" evidence="5">
    <location>
        <begin position="254"/>
        <end position="285"/>
    </location>
</feature>
<feature type="compositionally biased region" description="Low complexity" evidence="6">
    <location>
        <begin position="902"/>
        <end position="928"/>
    </location>
</feature>
<name>A0AAD5DSX5_9CHLO</name>
<evidence type="ECO:0000256" key="3">
    <source>
        <dbReference type="ARBA" id="ARBA00022490"/>
    </source>
</evidence>
<dbReference type="Pfam" id="PF03097">
    <property type="entry name" value="BRO1"/>
    <property type="match status" value="1"/>
</dbReference>
<dbReference type="SMART" id="SM01041">
    <property type="entry name" value="BRO1"/>
    <property type="match status" value="1"/>
</dbReference>
<dbReference type="Pfam" id="PF13949">
    <property type="entry name" value="ALIX_LYPXL_bnd"/>
    <property type="match status" value="1"/>
</dbReference>
<dbReference type="Proteomes" id="UP001205105">
    <property type="component" value="Unassembled WGS sequence"/>
</dbReference>
<dbReference type="InterPro" id="IPR038499">
    <property type="entry name" value="BRO1_sf"/>
</dbReference>
<dbReference type="PANTHER" id="PTHR23030:SF30">
    <property type="entry name" value="TYROSINE-PROTEIN PHOSPHATASE NON-RECEPTOR TYPE 23"/>
    <property type="match status" value="1"/>
</dbReference>
<feature type="compositionally biased region" description="Low complexity" evidence="6">
    <location>
        <begin position="761"/>
        <end position="775"/>
    </location>
</feature>
<organism evidence="8 9">
    <name type="scientific">Chlorella ohadii</name>
    <dbReference type="NCBI Taxonomy" id="2649997"/>
    <lineage>
        <taxon>Eukaryota</taxon>
        <taxon>Viridiplantae</taxon>
        <taxon>Chlorophyta</taxon>
        <taxon>core chlorophytes</taxon>
        <taxon>Trebouxiophyceae</taxon>
        <taxon>Chlorellales</taxon>
        <taxon>Chlorellaceae</taxon>
        <taxon>Chlorella clade</taxon>
        <taxon>Chlorella</taxon>
    </lineage>
</organism>
<dbReference type="InterPro" id="IPR025304">
    <property type="entry name" value="ALIX_V_dom"/>
</dbReference>
<feature type="region of interest" description="Disordered" evidence="6">
    <location>
        <begin position="761"/>
        <end position="967"/>
    </location>
</feature>
<dbReference type="PANTHER" id="PTHR23030">
    <property type="entry name" value="PCD6 INTERACTING PROTEIN-RELATED"/>
    <property type="match status" value="1"/>
</dbReference>
<keyword evidence="9" id="KW-1185">Reference proteome</keyword>
<reference evidence="8" key="1">
    <citation type="submission" date="2020-11" db="EMBL/GenBank/DDBJ databases">
        <title>Chlorella ohadii genome sequencing and assembly.</title>
        <authorList>
            <person name="Murik O."/>
            <person name="Treves H."/>
            <person name="Kedem I."/>
            <person name="Shotland Y."/>
            <person name="Kaplan A."/>
        </authorList>
    </citation>
    <scope>NUCLEOTIDE SEQUENCE</scope>
    <source>
        <strain evidence="8">1</strain>
    </source>
</reference>
<evidence type="ECO:0000259" key="7">
    <source>
        <dbReference type="PROSITE" id="PS51180"/>
    </source>
</evidence>
<evidence type="ECO:0000313" key="9">
    <source>
        <dbReference type="Proteomes" id="UP001205105"/>
    </source>
</evidence>
<evidence type="ECO:0000256" key="6">
    <source>
        <dbReference type="SAM" id="MobiDB-lite"/>
    </source>
</evidence>
<keyword evidence="5" id="KW-0175">Coiled coil</keyword>
<dbReference type="Gene3D" id="1.20.140.50">
    <property type="entry name" value="alix/aip1 like domains"/>
    <property type="match status" value="1"/>
</dbReference>
<dbReference type="EMBL" id="JADXDR010000060">
    <property type="protein sequence ID" value="KAI7841696.1"/>
    <property type="molecule type" value="Genomic_DNA"/>
</dbReference>
<evidence type="ECO:0000256" key="2">
    <source>
        <dbReference type="ARBA" id="ARBA00004496"/>
    </source>
</evidence>
<comment type="caution">
    <text evidence="8">The sequence shown here is derived from an EMBL/GenBank/DDBJ whole genome shotgun (WGS) entry which is preliminary data.</text>
</comment>
<comment type="subcellular location">
    <subcellularLocation>
        <location evidence="2">Cytoplasm</location>
    </subcellularLocation>
    <subcellularLocation>
        <location evidence="1">Endosome</location>
    </subcellularLocation>
</comment>
<dbReference type="Gene3D" id="1.20.120.560">
    <property type="entry name" value="alix/aip1 in complex with the ypdl late domain"/>
    <property type="match status" value="1"/>
</dbReference>
<gene>
    <name evidence="8" type="ORF">COHA_004563</name>
</gene>
<evidence type="ECO:0000256" key="4">
    <source>
        <dbReference type="ARBA" id="ARBA00022753"/>
    </source>
</evidence>
<dbReference type="GO" id="GO:0005768">
    <property type="term" value="C:endosome"/>
    <property type="evidence" value="ECO:0007669"/>
    <property type="project" value="UniProtKB-SubCell"/>
</dbReference>
<dbReference type="AlphaFoldDB" id="A0AAD5DSX5"/>
<dbReference type="InterPro" id="IPR004328">
    <property type="entry name" value="BRO1_dom"/>
</dbReference>
<dbReference type="GO" id="GO:0043328">
    <property type="term" value="P:protein transport to vacuole involved in ubiquitin-dependent protein catabolic process via the multivesicular body sorting pathway"/>
    <property type="evidence" value="ECO:0007669"/>
    <property type="project" value="TreeGrafter"/>
</dbReference>
<protein>
    <recommendedName>
        <fullName evidence="7">BRO1 domain-containing protein</fullName>
    </recommendedName>
</protein>
<feature type="domain" description="BRO1" evidence="7">
    <location>
        <begin position="5"/>
        <end position="435"/>
    </location>
</feature>
<evidence type="ECO:0000313" key="8">
    <source>
        <dbReference type="EMBL" id="KAI7841696.1"/>
    </source>
</evidence>
<evidence type="ECO:0000256" key="1">
    <source>
        <dbReference type="ARBA" id="ARBA00004177"/>
    </source>
</evidence>
<keyword evidence="3" id="KW-0963">Cytoplasm</keyword>
<accession>A0AAD5DSX5</accession>
<keyword evidence="4" id="KW-0967">Endosome</keyword>
<dbReference type="PROSITE" id="PS51180">
    <property type="entry name" value="BRO1"/>
    <property type="match status" value="1"/>
</dbReference>
<feature type="compositionally biased region" description="Low complexity" evidence="6">
    <location>
        <begin position="850"/>
        <end position="875"/>
    </location>
</feature>
<proteinExistence type="predicted"/>
<dbReference type="Gene3D" id="1.25.40.280">
    <property type="entry name" value="alix/aip1 like domains"/>
    <property type="match status" value="1"/>
</dbReference>
<evidence type="ECO:0000256" key="5">
    <source>
        <dbReference type="SAM" id="Coils"/>
    </source>
</evidence>
<feature type="compositionally biased region" description="Pro residues" evidence="6">
    <location>
        <begin position="825"/>
        <end position="849"/>
    </location>
</feature>